<gene>
    <name evidence="10" type="ORF">EXN66_Car013560</name>
</gene>
<dbReference type="Gene3D" id="2.60.40.10">
    <property type="entry name" value="Immunoglobulins"/>
    <property type="match status" value="1"/>
</dbReference>
<evidence type="ECO:0000313" key="10">
    <source>
        <dbReference type="EMBL" id="KAF3697879.1"/>
    </source>
</evidence>
<feature type="domain" description="RBP-J/Cbf11/Cbf12 DNA binding" evidence="8">
    <location>
        <begin position="127"/>
        <end position="258"/>
    </location>
</feature>
<dbReference type="InterPro" id="IPR037095">
    <property type="entry name" value="RBP-J/Cbf11_DNA-bd_sf"/>
</dbReference>
<keyword evidence="11" id="KW-1185">Reference proteome</keyword>
<reference evidence="10 11" key="1">
    <citation type="submission" date="2019-02" db="EMBL/GenBank/DDBJ databases">
        <title>Opniocepnalus argus genome.</title>
        <authorList>
            <person name="Zhou C."/>
            <person name="Xiao S."/>
        </authorList>
    </citation>
    <scope>NUCLEOTIDE SEQUENCE [LARGE SCALE GENOMIC DNA]</scope>
    <source>
        <strain evidence="10">OARG1902GOOAL</strain>
        <tissue evidence="10">Muscle</tissue>
    </source>
</reference>
<dbReference type="GO" id="GO:0007221">
    <property type="term" value="P:positive regulation of transcription of Notch receptor target"/>
    <property type="evidence" value="ECO:0007669"/>
    <property type="project" value="UniProtKB-ARBA"/>
</dbReference>
<evidence type="ECO:0000259" key="9">
    <source>
        <dbReference type="SMART" id="SM01268"/>
    </source>
</evidence>
<dbReference type="GO" id="GO:0007399">
    <property type="term" value="P:nervous system development"/>
    <property type="evidence" value="ECO:0007669"/>
    <property type="project" value="UniProtKB-ARBA"/>
</dbReference>
<dbReference type="SMART" id="SM01268">
    <property type="entry name" value="BTD"/>
    <property type="match status" value="1"/>
</dbReference>
<name>A0A6G1Q623_CHAAH</name>
<feature type="region of interest" description="Disordered" evidence="7">
    <location>
        <begin position="483"/>
        <end position="518"/>
    </location>
</feature>
<dbReference type="Pfam" id="PF09271">
    <property type="entry name" value="LAG1-DNAbind"/>
    <property type="match status" value="1"/>
</dbReference>
<comment type="subcellular location">
    <subcellularLocation>
        <location evidence="1">Nucleus</location>
    </subcellularLocation>
</comment>
<keyword evidence="6" id="KW-0539">Nucleus</keyword>
<dbReference type="InterPro" id="IPR015350">
    <property type="entry name" value="Beta-trefoil_DNA-bd_dom"/>
</dbReference>
<evidence type="ECO:0000256" key="3">
    <source>
        <dbReference type="ARBA" id="ARBA00023015"/>
    </source>
</evidence>
<dbReference type="SUPFAM" id="SSF81296">
    <property type="entry name" value="E set domains"/>
    <property type="match status" value="1"/>
</dbReference>
<dbReference type="InterPro" id="IPR013783">
    <property type="entry name" value="Ig-like_fold"/>
</dbReference>
<dbReference type="InterPro" id="IPR040159">
    <property type="entry name" value="CLS_fam"/>
</dbReference>
<dbReference type="InterPro" id="IPR014756">
    <property type="entry name" value="Ig_E-set"/>
</dbReference>
<dbReference type="EMBL" id="CM015724">
    <property type="protein sequence ID" value="KAF3697879.1"/>
    <property type="molecule type" value="Genomic_DNA"/>
</dbReference>
<dbReference type="Proteomes" id="UP000503349">
    <property type="component" value="Chromosome 13"/>
</dbReference>
<sequence length="518" mass="57918">MLKDRIACNLLHTSAFHIIKEVDQKVIHVCDRLQLYTLSVHVVLAVVSLFHEMYDKEFSGINLMKVQCLYSCFNLPAAIKNCHLLLFEHSATTYTVKATWKFGERPQPQRLTREAMRNYLKERGDQTVMILHAKVAQKSYGNEKRFFCPPPCVYLMGSGWKKKKEQMERDGCSEQESQPCAFIGIGNSDQEMQQLNLEGKNYCTAKTLYISDSDKRKHFMLSVKMFYGNSADIGVFLSKRIKVISKPSKKKQSLKNADLCIASGTKVALFNRLRSQTIIRKVDKQTALLDADDPVSQLHKCAFYLKDTERMYLCLSQERIIQFQATPCPKEPNKEMINDGASWTIISTDKAEYTFYEGMGPVHSPVTPVPVVESLQLNGGGDVAMLELTGQNFTPNLRVWFGDVEAETMYRCAESMLCVVPDISAFREGWRWVRQPVQVPVTLVRNDGIIYSTTLTFTYTPEPGPRPHCSAAGAILRAGNSSLLNSSSQESGPGVYGPNSSSNAGVTSSSSTAAAVVS</sequence>
<protein>
    <submittedName>
        <fullName evidence="10">Suppressor of hairless protein-like protein X-Su(H)</fullName>
    </submittedName>
</protein>
<keyword evidence="5" id="KW-0804">Transcription</keyword>
<dbReference type="SUPFAM" id="SSF49417">
    <property type="entry name" value="p53-like transcription factors"/>
    <property type="match status" value="1"/>
</dbReference>
<dbReference type="Gene3D" id="2.80.10.50">
    <property type="match status" value="1"/>
</dbReference>
<organism evidence="10 11">
    <name type="scientific">Channa argus</name>
    <name type="common">Northern snakehead</name>
    <name type="synonym">Ophicephalus argus</name>
    <dbReference type="NCBI Taxonomy" id="215402"/>
    <lineage>
        <taxon>Eukaryota</taxon>
        <taxon>Metazoa</taxon>
        <taxon>Chordata</taxon>
        <taxon>Craniata</taxon>
        <taxon>Vertebrata</taxon>
        <taxon>Euteleostomi</taxon>
        <taxon>Actinopterygii</taxon>
        <taxon>Neopterygii</taxon>
        <taxon>Teleostei</taxon>
        <taxon>Neoteleostei</taxon>
        <taxon>Acanthomorphata</taxon>
        <taxon>Anabantaria</taxon>
        <taxon>Anabantiformes</taxon>
        <taxon>Channoidei</taxon>
        <taxon>Channidae</taxon>
        <taxon>Channa</taxon>
    </lineage>
</organism>
<dbReference type="InterPro" id="IPR015351">
    <property type="entry name" value="RBP-J/Cbf11/Cbf12_DNA-bd"/>
</dbReference>
<dbReference type="InterPro" id="IPR038007">
    <property type="entry name" value="RBP-Jkappa_IPT"/>
</dbReference>
<evidence type="ECO:0000256" key="1">
    <source>
        <dbReference type="ARBA" id="ARBA00004123"/>
    </source>
</evidence>
<evidence type="ECO:0000259" key="8">
    <source>
        <dbReference type="SMART" id="SM01267"/>
    </source>
</evidence>
<dbReference type="GO" id="GO:0001228">
    <property type="term" value="F:DNA-binding transcription activator activity, RNA polymerase II-specific"/>
    <property type="evidence" value="ECO:0007669"/>
    <property type="project" value="InterPro"/>
</dbReference>
<dbReference type="PANTHER" id="PTHR10665">
    <property type="entry name" value="RECOMBINING BINDING PROTEIN SUPPRESSOR OF HAIRLESS"/>
    <property type="match status" value="1"/>
</dbReference>
<dbReference type="InterPro" id="IPR036358">
    <property type="entry name" value="BTD_sf"/>
</dbReference>
<dbReference type="CDD" id="cd01176">
    <property type="entry name" value="IPT_RBP-Jkappa"/>
    <property type="match status" value="1"/>
</dbReference>
<dbReference type="Gene3D" id="2.60.40.1450">
    <property type="entry name" value="LAG1, DNA binding domain"/>
    <property type="match status" value="1"/>
</dbReference>
<dbReference type="SUPFAM" id="SSF110217">
    <property type="entry name" value="DNA-binding protein LAG-1 (CSL)"/>
    <property type="match status" value="1"/>
</dbReference>
<feature type="compositionally biased region" description="Low complexity" evidence="7">
    <location>
        <begin position="499"/>
        <end position="518"/>
    </location>
</feature>
<dbReference type="FunFam" id="2.60.40.10:FF:000074">
    <property type="entry name" value="Recombining binding protein suppressor of hairless, putative"/>
    <property type="match status" value="1"/>
</dbReference>
<evidence type="ECO:0000256" key="6">
    <source>
        <dbReference type="ARBA" id="ARBA00023242"/>
    </source>
</evidence>
<evidence type="ECO:0000313" key="11">
    <source>
        <dbReference type="Proteomes" id="UP000503349"/>
    </source>
</evidence>
<dbReference type="GO" id="GO:0005634">
    <property type="term" value="C:nucleus"/>
    <property type="evidence" value="ECO:0007669"/>
    <property type="project" value="UniProtKB-SubCell"/>
</dbReference>
<comment type="similarity">
    <text evidence="2">Belongs to the Su(H) family.</text>
</comment>
<dbReference type="AlphaFoldDB" id="A0A6G1Q623"/>
<evidence type="ECO:0000256" key="5">
    <source>
        <dbReference type="ARBA" id="ARBA00023163"/>
    </source>
</evidence>
<feature type="domain" description="Beta-trefoil DNA-binding" evidence="9">
    <location>
        <begin position="259"/>
        <end position="343"/>
    </location>
</feature>
<evidence type="ECO:0000256" key="4">
    <source>
        <dbReference type="ARBA" id="ARBA00023125"/>
    </source>
</evidence>
<dbReference type="InterPro" id="IPR008967">
    <property type="entry name" value="p53-like_TF_DNA-bd_sf"/>
</dbReference>
<keyword evidence="4" id="KW-0238">DNA-binding</keyword>
<dbReference type="GO" id="GO:0000978">
    <property type="term" value="F:RNA polymerase II cis-regulatory region sequence-specific DNA binding"/>
    <property type="evidence" value="ECO:0007669"/>
    <property type="project" value="InterPro"/>
</dbReference>
<proteinExistence type="inferred from homology"/>
<dbReference type="FunFam" id="2.60.40.1450:FF:000001">
    <property type="entry name" value="Recombining binding protein suppressor of hairless"/>
    <property type="match status" value="1"/>
</dbReference>
<accession>A0A6G1Q623</accession>
<dbReference type="SMART" id="SM01267">
    <property type="entry name" value="LAG1_DNAbind"/>
    <property type="match status" value="1"/>
</dbReference>
<keyword evidence="3" id="KW-0805">Transcription regulation</keyword>
<evidence type="ECO:0000256" key="2">
    <source>
        <dbReference type="ARBA" id="ARBA00009704"/>
    </source>
</evidence>
<dbReference type="Pfam" id="PF20144">
    <property type="entry name" value="TIG_SUH"/>
    <property type="match status" value="1"/>
</dbReference>
<evidence type="ECO:0000256" key="7">
    <source>
        <dbReference type="SAM" id="MobiDB-lite"/>
    </source>
</evidence>
<reference evidence="11" key="2">
    <citation type="submission" date="2019-02" db="EMBL/GenBank/DDBJ databases">
        <title>Opniocepnalus argus Var Kimnra genome.</title>
        <authorList>
            <person name="Zhou C."/>
            <person name="Xiao S."/>
        </authorList>
    </citation>
    <scope>NUCLEOTIDE SEQUENCE [LARGE SCALE GENOMIC DNA]</scope>
</reference>